<evidence type="ECO:0000256" key="3">
    <source>
        <dbReference type="ARBA" id="ARBA00004286"/>
    </source>
</evidence>
<gene>
    <name evidence="21" type="primary">HDAC8</name>
    <name evidence="21" type="ORF">BG011_007907</name>
</gene>
<accession>A0A9P6PS74</accession>
<keyword evidence="22" id="KW-1185">Reference proteome</keyword>
<reference evidence="21" key="1">
    <citation type="journal article" date="2020" name="Fungal Divers.">
        <title>Resolving the Mortierellaceae phylogeny through synthesis of multi-gene phylogenetics and phylogenomics.</title>
        <authorList>
            <person name="Vandepol N."/>
            <person name="Liber J."/>
            <person name="Desiro A."/>
            <person name="Na H."/>
            <person name="Kennedy M."/>
            <person name="Barry K."/>
            <person name="Grigoriev I.V."/>
            <person name="Miller A.N."/>
            <person name="O'Donnell K."/>
            <person name="Stajich J.E."/>
            <person name="Bonito G."/>
        </authorList>
    </citation>
    <scope>NUCLEOTIDE SEQUENCE</scope>
    <source>
        <strain evidence="21">KOD948</strain>
    </source>
</reference>
<organism evidence="21 22">
    <name type="scientific">Mortierella polycephala</name>
    <dbReference type="NCBI Taxonomy" id="41804"/>
    <lineage>
        <taxon>Eukaryota</taxon>
        <taxon>Fungi</taxon>
        <taxon>Fungi incertae sedis</taxon>
        <taxon>Mucoromycota</taxon>
        <taxon>Mortierellomycotina</taxon>
        <taxon>Mortierellomycetes</taxon>
        <taxon>Mortierellales</taxon>
        <taxon>Mortierellaceae</taxon>
        <taxon>Mortierella</taxon>
    </lineage>
</organism>
<evidence type="ECO:0000256" key="7">
    <source>
        <dbReference type="ARBA" id="ARBA00022454"/>
    </source>
</evidence>
<dbReference type="Gene3D" id="3.40.800.20">
    <property type="entry name" value="Histone deacetylase domain"/>
    <property type="match status" value="1"/>
</dbReference>
<dbReference type="InterPro" id="IPR037138">
    <property type="entry name" value="His_deacetylse_dom_sf"/>
</dbReference>
<keyword evidence="11" id="KW-0378">Hydrolase</keyword>
<dbReference type="SUPFAM" id="SSF52768">
    <property type="entry name" value="Arginase/deacetylase"/>
    <property type="match status" value="1"/>
</dbReference>
<dbReference type="Pfam" id="PF00850">
    <property type="entry name" value="Hist_deacetyl"/>
    <property type="match status" value="1"/>
</dbReference>
<comment type="cofactor">
    <cofactor evidence="1">
        <name>a divalent metal cation</name>
        <dbReference type="ChEBI" id="CHEBI:60240"/>
    </cofactor>
</comment>
<feature type="compositionally biased region" description="Basic and acidic residues" evidence="19">
    <location>
        <begin position="63"/>
        <end position="72"/>
    </location>
</feature>
<evidence type="ECO:0000256" key="17">
    <source>
        <dbReference type="ARBA" id="ARBA00041964"/>
    </source>
</evidence>
<dbReference type="GO" id="GO:0031507">
    <property type="term" value="P:heterochromatin formation"/>
    <property type="evidence" value="ECO:0007669"/>
    <property type="project" value="TreeGrafter"/>
</dbReference>
<dbReference type="PRINTS" id="PR01271">
    <property type="entry name" value="HISDACETLASE"/>
</dbReference>
<evidence type="ECO:0000256" key="1">
    <source>
        <dbReference type="ARBA" id="ARBA00001968"/>
    </source>
</evidence>
<dbReference type="InterPro" id="IPR000286">
    <property type="entry name" value="HDACs"/>
</dbReference>
<evidence type="ECO:0000256" key="8">
    <source>
        <dbReference type="ARBA" id="ARBA00022490"/>
    </source>
</evidence>
<dbReference type="PANTHER" id="PTHR10625:SF14">
    <property type="entry name" value="HISTONE DEACETYLASE 8"/>
    <property type="match status" value="1"/>
</dbReference>
<keyword evidence="7" id="KW-0158">Chromosome</keyword>
<keyword evidence="9" id="KW-0678">Repressor</keyword>
<dbReference type="GO" id="GO:0005737">
    <property type="term" value="C:cytoplasm"/>
    <property type="evidence" value="ECO:0007669"/>
    <property type="project" value="UniProtKB-SubCell"/>
</dbReference>
<evidence type="ECO:0000256" key="12">
    <source>
        <dbReference type="ARBA" id="ARBA00022853"/>
    </source>
</evidence>
<dbReference type="EMBL" id="JAAAJA010000628">
    <property type="protein sequence ID" value="KAG0251007.1"/>
    <property type="molecule type" value="Genomic_DNA"/>
</dbReference>
<feature type="region of interest" description="Disordered" evidence="19">
    <location>
        <begin position="51"/>
        <end position="72"/>
    </location>
</feature>
<keyword evidence="14" id="KW-0804">Transcription</keyword>
<keyword evidence="8" id="KW-0963">Cytoplasm</keyword>
<dbReference type="PANTHER" id="PTHR10625">
    <property type="entry name" value="HISTONE DEACETYLASE HDAC1-RELATED"/>
    <property type="match status" value="1"/>
</dbReference>
<keyword evidence="12" id="KW-0156">Chromatin regulator</keyword>
<evidence type="ECO:0000256" key="11">
    <source>
        <dbReference type="ARBA" id="ARBA00022801"/>
    </source>
</evidence>
<evidence type="ECO:0000256" key="19">
    <source>
        <dbReference type="SAM" id="MobiDB-lite"/>
    </source>
</evidence>
<dbReference type="OrthoDB" id="73273at2759"/>
<evidence type="ECO:0000256" key="9">
    <source>
        <dbReference type="ARBA" id="ARBA00022491"/>
    </source>
</evidence>
<dbReference type="GO" id="GO:0046872">
    <property type="term" value="F:metal ion binding"/>
    <property type="evidence" value="ECO:0007669"/>
    <property type="project" value="UniProtKB-KW"/>
</dbReference>
<keyword evidence="10" id="KW-0479">Metal-binding</keyword>
<dbReference type="GO" id="GO:0141221">
    <property type="term" value="F:histone deacetylase activity, hydrolytic mechanism"/>
    <property type="evidence" value="ECO:0007669"/>
    <property type="project" value="UniProtKB-EC"/>
</dbReference>
<comment type="similarity">
    <text evidence="5">Belongs to the histone deacetylase family. HD type 1 subfamily.</text>
</comment>
<dbReference type="Proteomes" id="UP000726737">
    <property type="component" value="Unassembled WGS sequence"/>
</dbReference>
<evidence type="ECO:0000256" key="14">
    <source>
        <dbReference type="ARBA" id="ARBA00023163"/>
    </source>
</evidence>
<keyword evidence="13" id="KW-0805">Transcription regulation</keyword>
<evidence type="ECO:0000256" key="2">
    <source>
        <dbReference type="ARBA" id="ARBA00004123"/>
    </source>
</evidence>
<evidence type="ECO:0000313" key="21">
    <source>
        <dbReference type="EMBL" id="KAG0251007.1"/>
    </source>
</evidence>
<feature type="compositionally biased region" description="Acidic residues" evidence="19">
    <location>
        <begin position="52"/>
        <end position="62"/>
    </location>
</feature>
<evidence type="ECO:0000256" key="16">
    <source>
        <dbReference type="ARBA" id="ARBA00040347"/>
    </source>
</evidence>
<comment type="caution">
    <text evidence="21">The sequence shown here is derived from an EMBL/GenBank/DDBJ whole genome shotgun (WGS) entry which is preliminary data.</text>
</comment>
<keyword evidence="15" id="KW-0539">Nucleus</keyword>
<dbReference type="GO" id="GO:0005694">
    <property type="term" value="C:chromosome"/>
    <property type="evidence" value="ECO:0007669"/>
    <property type="project" value="UniProtKB-SubCell"/>
</dbReference>
<dbReference type="EC" id="3.5.1.98" evidence="6"/>
<proteinExistence type="inferred from homology"/>
<evidence type="ECO:0000259" key="20">
    <source>
        <dbReference type="Pfam" id="PF00850"/>
    </source>
</evidence>
<dbReference type="InterPro" id="IPR023801">
    <property type="entry name" value="His_deacetylse_dom"/>
</dbReference>
<comment type="subcellular location">
    <subcellularLocation>
        <location evidence="3">Chromosome</location>
    </subcellularLocation>
    <subcellularLocation>
        <location evidence="4">Cytoplasm</location>
    </subcellularLocation>
    <subcellularLocation>
        <location evidence="2">Nucleus</location>
    </subcellularLocation>
</comment>
<evidence type="ECO:0000256" key="6">
    <source>
        <dbReference type="ARBA" id="ARBA00012111"/>
    </source>
</evidence>
<dbReference type="InterPro" id="IPR023696">
    <property type="entry name" value="Ureohydrolase_dom_sf"/>
</dbReference>
<dbReference type="PRINTS" id="PR01270">
    <property type="entry name" value="HDASUPER"/>
</dbReference>
<dbReference type="AlphaFoldDB" id="A0A9P6PS74"/>
<evidence type="ECO:0000256" key="13">
    <source>
        <dbReference type="ARBA" id="ARBA00023015"/>
    </source>
</evidence>
<name>A0A9P6PS74_9FUNG</name>
<evidence type="ECO:0000256" key="15">
    <source>
        <dbReference type="ARBA" id="ARBA00023242"/>
    </source>
</evidence>
<protein>
    <recommendedName>
        <fullName evidence="16">Histone deacetylase 8</fullName>
        <ecNumber evidence="6">3.5.1.98</ecNumber>
    </recommendedName>
    <alternativeName>
        <fullName evidence="17">Protein deacetylase HDAC8</fullName>
    </alternativeName>
    <alternativeName>
        <fullName evidence="18">Protein decrotonylase HDAC8</fullName>
    </alternativeName>
</protein>
<feature type="domain" description="Histone deacetylase" evidence="20">
    <location>
        <begin position="69"/>
        <end position="302"/>
    </location>
</feature>
<dbReference type="GO" id="GO:0005634">
    <property type="term" value="C:nucleus"/>
    <property type="evidence" value="ECO:0007669"/>
    <property type="project" value="UniProtKB-SubCell"/>
</dbReference>
<dbReference type="InterPro" id="IPR003084">
    <property type="entry name" value="HDAC_I/II"/>
</dbReference>
<evidence type="ECO:0000256" key="18">
    <source>
        <dbReference type="ARBA" id="ARBA00042783"/>
    </source>
</evidence>
<sequence>MAHPSRRIAYIYSSDYASIASRLPSNLERSNFQLFTVVYAPQDFLKRVEQEGLSDGEDEEGDHQDGGEHRNIKEDRLEEYGLRYDCPVFEGIADYAELVAGSSMEAATLLSDDAFDMVVHWDGGRHHAKKDMAAGFCIVNDIVLGIMELQRTYERVVYLDLDVHHGDGVENAFQFTDKVLTVSVHHYAQGFYPGTGSGNPTSSRTKAAVNIPLKGGLSDTTLCKIFDDMIEPLFKSFDPEAIVLQCGVDGMAGDPLGKWNLSLQSYVDCLKKVMAWKKPLMVLGGGGYKNTSTARCYALLTSVALGREISEEIPEHEFFEDYKPDFMLQIDPGRQTDENTDDYMEQVRELVEAQTDFLESK</sequence>
<evidence type="ECO:0000313" key="22">
    <source>
        <dbReference type="Proteomes" id="UP000726737"/>
    </source>
</evidence>
<evidence type="ECO:0000256" key="5">
    <source>
        <dbReference type="ARBA" id="ARBA00006457"/>
    </source>
</evidence>
<evidence type="ECO:0000256" key="10">
    <source>
        <dbReference type="ARBA" id="ARBA00022723"/>
    </source>
</evidence>
<evidence type="ECO:0000256" key="4">
    <source>
        <dbReference type="ARBA" id="ARBA00004496"/>
    </source>
</evidence>